<dbReference type="Proteomes" id="UP000248198">
    <property type="component" value="Unassembled WGS sequence"/>
</dbReference>
<comment type="caution">
    <text evidence="5">The sequence shown here is derived from an EMBL/GenBank/DDBJ whole genome shotgun (WGS) entry which is preliminary data.</text>
</comment>
<evidence type="ECO:0000256" key="2">
    <source>
        <dbReference type="ARBA" id="ARBA00023125"/>
    </source>
</evidence>
<dbReference type="PANTHER" id="PTHR46796:SF13">
    <property type="entry name" value="HTH-TYPE TRANSCRIPTIONAL ACTIVATOR RHAS"/>
    <property type="match status" value="1"/>
</dbReference>
<dbReference type="SUPFAM" id="SSF46689">
    <property type="entry name" value="Homeodomain-like"/>
    <property type="match status" value="1"/>
</dbReference>
<keyword evidence="3" id="KW-0804">Transcription</keyword>
<name>A0A318UPG3_9SPHI</name>
<dbReference type="PROSITE" id="PS01124">
    <property type="entry name" value="HTH_ARAC_FAMILY_2"/>
    <property type="match status" value="1"/>
</dbReference>
<keyword evidence="1" id="KW-0805">Transcription regulation</keyword>
<protein>
    <submittedName>
        <fullName evidence="5">AraC-like DNA-binding protein</fullName>
    </submittedName>
</protein>
<dbReference type="Pfam" id="PF20240">
    <property type="entry name" value="DUF6597"/>
    <property type="match status" value="1"/>
</dbReference>
<evidence type="ECO:0000256" key="3">
    <source>
        <dbReference type="ARBA" id="ARBA00023163"/>
    </source>
</evidence>
<dbReference type="InterPro" id="IPR050204">
    <property type="entry name" value="AraC_XylS_family_regulators"/>
</dbReference>
<reference evidence="5 6" key="1">
    <citation type="submission" date="2018-06" db="EMBL/GenBank/DDBJ databases">
        <title>Genomic Encyclopedia of Archaeal and Bacterial Type Strains, Phase II (KMG-II): from individual species to whole genera.</title>
        <authorList>
            <person name="Goeker M."/>
        </authorList>
    </citation>
    <scope>NUCLEOTIDE SEQUENCE [LARGE SCALE GENOMIC DNA]</scope>
    <source>
        <strain evidence="5 6">DSM 27372</strain>
    </source>
</reference>
<organism evidence="5 6">
    <name type="scientific">Pedobacter nutrimenti</name>
    <dbReference type="NCBI Taxonomy" id="1241337"/>
    <lineage>
        <taxon>Bacteria</taxon>
        <taxon>Pseudomonadati</taxon>
        <taxon>Bacteroidota</taxon>
        <taxon>Sphingobacteriia</taxon>
        <taxon>Sphingobacteriales</taxon>
        <taxon>Sphingobacteriaceae</taxon>
        <taxon>Pedobacter</taxon>
    </lineage>
</organism>
<dbReference type="GO" id="GO:0003700">
    <property type="term" value="F:DNA-binding transcription factor activity"/>
    <property type="evidence" value="ECO:0007669"/>
    <property type="project" value="InterPro"/>
</dbReference>
<keyword evidence="6" id="KW-1185">Reference proteome</keyword>
<feature type="domain" description="HTH araC/xylS-type" evidence="4">
    <location>
        <begin position="157"/>
        <end position="258"/>
    </location>
</feature>
<dbReference type="AlphaFoldDB" id="A0A318UPG3"/>
<accession>A0A318UPG3</accession>
<dbReference type="Gene3D" id="1.10.10.60">
    <property type="entry name" value="Homeodomain-like"/>
    <property type="match status" value="1"/>
</dbReference>
<gene>
    <name evidence="5" type="ORF">B0O44_101838</name>
</gene>
<evidence type="ECO:0000313" key="6">
    <source>
        <dbReference type="Proteomes" id="UP000248198"/>
    </source>
</evidence>
<evidence type="ECO:0000313" key="5">
    <source>
        <dbReference type="EMBL" id="PYF77357.1"/>
    </source>
</evidence>
<proteinExistence type="predicted"/>
<dbReference type="PANTHER" id="PTHR46796">
    <property type="entry name" value="HTH-TYPE TRANSCRIPTIONAL ACTIVATOR RHAS-RELATED"/>
    <property type="match status" value="1"/>
</dbReference>
<dbReference type="Pfam" id="PF12833">
    <property type="entry name" value="HTH_18"/>
    <property type="match status" value="1"/>
</dbReference>
<dbReference type="InterPro" id="IPR046532">
    <property type="entry name" value="DUF6597"/>
</dbReference>
<dbReference type="InterPro" id="IPR018060">
    <property type="entry name" value="HTH_AraC"/>
</dbReference>
<dbReference type="RefSeq" id="WP_110827406.1">
    <property type="nucleotide sequence ID" value="NZ_QKLU01000001.1"/>
</dbReference>
<dbReference type="InterPro" id="IPR009057">
    <property type="entry name" value="Homeodomain-like_sf"/>
</dbReference>
<dbReference type="OrthoDB" id="323290at2"/>
<keyword evidence="2 5" id="KW-0238">DNA-binding</keyword>
<evidence type="ECO:0000256" key="1">
    <source>
        <dbReference type="ARBA" id="ARBA00023015"/>
    </source>
</evidence>
<dbReference type="GO" id="GO:0043565">
    <property type="term" value="F:sequence-specific DNA binding"/>
    <property type="evidence" value="ECO:0007669"/>
    <property type="project" value="InterPro"/>
</dbReference>
<sequence length="271" mass="30896">MKYKEIQPPDHLKSYIRYCWILESHDAVVSPRSFRTMADASPGLIFQHSDYGTLFQADKALSDVFLFGQSTRYTELKLSGSFKTAGIYFYPNGLKAIFGLKAEELTNSCLNMETFGLSREYALSERLSQAPGVEGQLQVLFDYLGKQLKSKRISTDPSMEQVLSLMLESNGNISLKDLQARLQLSERSFERKFKELAGISPKLFSRICRFQASLGQLRKPGYDKGTTLAFEQNYADQSHFIRSFKEFAGFSPLQYQKQSKELVENLSELTF</sequence>
<dbReference type="SMART" id="SM00342">
    <property type="entry name" value="HTH_ARAC"/>
    <property type="match status" value="1"/>
</dbReference>
<evidence type="ECO:0000259" key="4">
    <source>
        <dbReference type="PROSITE" id="PS01124"/>
    </source>
</evidence>
<dbReference type="EMBL" id="QKLU01000001">
    <property type="protein sequence ID" value="PYF77357.1"/>
    <property type="molecule type" value="Genomic_DNA"/>
</dbReference>